<evidence type="ECO:0000313" key="3">
    <source>
        <dbReference type="Proteomes" id="UP001162018"/>
    </source>
</evidence>
<reference evidence="2" key="1">
    <citation type="submission" date="2019-11" db="EMBL/GenBank/DDBJ databases">
        <title>Complexity of the virome associated to tospovirus-transmitting thrips species.</title>
        <authorList>
            <person name="Chiapello M."/>
            <person name="Bosco L."/>
            <person name="Ciuffo M."/>
            <person name="Ottati S."/>
            <person name="Vallino M."/>
            <person name="Salem N."/>
            <person name="Rosa C."/>
            <person name="Tavella L."/>
            <person name="Turina M."/>
        </authorList>
    </citation>
    <scope>NUCLEOTIDE SEQUENCE</scope>
    <source>
        <strain evidence="2">Tamono1</strain>
    </source>
</reference>
<organism evidence="2 3">
    <name type="scientific">Thrips tabaci associated dimarhabdovirus 1</name>
    <dbReference type="NCBI Taxonomy" id="2767265"/>
    <lineage>
        <taxon>Viruses</taxon>
        <taxon>Riboviria</taxon>
        <taxon>Orthornavirae</taxon>
        <taxon>Negarnaviricota</taxon>
        <taxon>Haploviricotina</taxon>
        <taxon>Monjiviricetes</taxon>
        <taxon>Mononegavirales</taxon>
        <taxon>Rhabdoviridae</taxon>
        <taxon>Alpharhabdovirinae</taxon>
        <taxon>Alphathriprhavirus</taxon>
        <taxon>Alphathriprhavirus tabaci</taxon>
        <taxon>Thriprhavirus tabaci</taxon>
    </lineage>
</organism>
<dbReference type="Proteomes" id="UP001162018">
    <property type="component" value="Segment"/>
</dbReference>
<sequence length="222" mass="24367">MDRLKKMLVPRTSSLRKASSSLSHLSGPPPYSSMDPVPIFDNSLIMPSAPSTELMASKQVAVWVEAALKIRTDRPLQKCADAGAMVARMVDKYGDAVGYKPAMIATLATLVVLIEAVSEDPGMFIYKATFSHPVLFRFNSPYTYGKDNVEMKKAYKSSIKGITAYVEVNISMTPTEIKTTEFEEVINMAHAGAAQSSTTVHSLLDMMGMKYNVSPHFELICD</sequence>
<feature type="region of interest" description="Disordered" evidence="1">
    <location>
        <begin position="1"/>
        <end position="29"/>
    </location>
</feature>
<dbReference type="GeneID" id="80541623"/>
<evidence type="ECO:0000256" key="1">
    <source>
        <dbReference type="SAM" id="MobiDB-lite"/>
    </source>
</evidence>
<dbReference type="EMBL" id="MN714687">
    <property type="protein sequence ID" value="QNM37832.1"/>
    <property type="molecule type" value="Genomic_RNA"/>
</dbReference>
<keyword evidence="3" id="KW-1185">Reference proteome</keyword>
<dbReference type="KEGG" id="vg:80541623"/>
<dbReference type="RefSeq" id="YP_010802829.1">
    <property type="nucleotide sequence ID" value="NC_077049.1"/>
</dbReference>
<name>A0A7G9IRA0_9RHAB</name>
<accession>A0A7G9IRA0</accession>
<feature type="compositionally biased region" description="Low complexity" evidence="1">
    <location>
        <begin position="13"/>
        <end position="26"/>
    </location>
</feature>
<proteinExistence type="predicted"/>
<protein>
    <submittedName>
        <fullName evidence="2">Putative matrix protein</fullName>
    </submittedName>
</protein>
<evidence type="ECO:0000313" key="2">
    <source>
        <dbReference type="EMBL" id="QNM37832.1"/>
    </source>
</evidence>